<feature type="compositionally biased region" description="Polar residues" evidence="1">
    <location>
        <begin position="295"/>
        <end position="309"/>
    </location>
</feature>
<comment type="caution">
    <text evidence="3">The sequence shown here is derived from an EMBL/GenBank/DDBJ whole genome shotgun (WGS) entry which is preliminary data.</text>
</comment>
<organism evidence="3 4">
    <name type="scientific">Dendrobium nobile</name>
    <name type="common">Orchid</name>
    <dbReference type="NCBI Taxonomy" id="94219"/>
    <lineage>
        <taxon>Eukaryota</taxon>
        <taxon>Viridiplantae</taxon>
        <taxon>Streptophyta</taxon>
        <taxon>Embryophyta</taxon>
        <taxon>Tracheophyta</taxon>
        <taxon>Spermatophyta</taxon>
        <taxon>Magnoliopsida</taxon>
        <taxon>Liliopsida</taxon>
        <taxon>Asparagales</taxon>
        <taxon>Orchidaceae</taxon>
        <taxon>Epidendroideae</taxon>
        <taxon>Malaxideae</taxon>
        <taxon>Dendrobiinae</taxon>
        <taxon>Dendrobium</taxon>
    </lineage>
</organism>
<evidence type="ECO:0000313" key="3">
    <source>
        <dbReference type="EMBL" id="KAI0510713.1"/>
    </source>
</evidence>
<dbReference type="SUPFAM" id="SSF48371">
    <property type="entry name" value="ARM repeat"/>
    <property type="match status" value="1"/>
</dbReference>
<accession>A0A8T3BEA3</accession>
<dbReference type="OrthoDB" id="1904066at2759"/>
<dbReference type="Pfam" id="PF24714">
    <property type="entry name" value="TOR1L1_N"/>
    <property type="match status" value="1"/>
</dbReference>
<evidence type="ECO:0000313" key="4">
    <source>
        <dbReference type="Proteomes" id="UP000829196"/>
    </source>
</evidence>
<dbReference type="SMR" id="A0A8T3BEA3"/>
<dbReference type="InterPro" id="IPR011989">
    <property type="entry name" value="ARM-like"/>
</dbReference>
<dbReference type="AlphaFoldDB" id="A0A8T3BEA3"/>
<dbReference type="InterPro" id="IPR057600">
    <property type="entry name" value="TORTIFOLIA1/SINE1-2_N"/>
</dbReference>
<feature type="compositionally biased region" description="Low complexity" evidence="1">
    <location>
        <begin position="316"/>
        <end position="327"/>
    </location>
</feature>
<sequence length="620" mass="68205">MAKHRPEEMRQRVNLFMNKLSDRDTEAMAAAELESIARSLTADALPPFVSAVGDTRPTDKTPLRRHSLRLLSLLAHSLPPAALAPHLPRILAATLRRLRDPDSSVRTALIDAVRSLAAASPPSVLVAVILRPLADALLQEQDLNPQSVSAYSLAAALDETAAANADHLTGFLHRLLPRLVKLVRSPASKAKPALLTLLGSVVAAGGIDGDATSLQAVIPCLVEFLACEDWSARKAAAEALTRLAVAERDRLVGFKPSYLALFESRRYDKVKIVRDSMNRMMDVWKEIPDKDLNPSEFQPNSLKAENTSEGRFPLTSINSSSSVQSSSPFPARRSRQPTSRSPPPTESPIPSSVKKKLVRPSIDLKPNSVASRRISQAKNSDWRIEISVPDAGINEKGGKSGGDQVRADENGNGRSKFEARRVLFEKNCEEKKMDALKSGIKVVPLQENGSLELTDQTCDELIVEQKDSDLSLIRMQLVQIEKQQSILLELLQKFMGSSQNGINSLEARVNSLEMTLNEISHDLVVSSSRSRDPAAKTCCRLPGTEFLSSKFWRRSDSRFLPDINDSSGNRAAHNVYQYWNKQKLGFTNPLAEINPCSRGIPNRLQENATGDTGSKYLQYD</sequence>
<dbReference type="Proteomes" id="UP000829196">
    <property type="component" value="Unassembled WGS sequence"/>
</dbReference>
<gene>
    <name evidence="3" type="ORF">KFK09_011322</name>
</gene>
<keyword evidence="4" id="KW-1185">Reference proteome</keyword>
<evidence type="ECO:0000259" key="2">
    <source>
        <dbReference type="Pfam" id="PF24714"/>
    </source>
</evidence>
<feature type="domain" description="TORTIFOLIA1/SINE1-2 N-terminal" evidence="2">
    <location>
        <begin position="8"/>
        <end position="286"/>
    </location>
</feature>
<proteinExistence type="predicted"/>
<dbReference type="EMBL" id="JAGYWB010000009">
    <property type="protein sequence ID" value="KAI0510713.1"/>
    <property type="molecule type" value="Genomic_DNA"/>
</dbReference>
<dbReference type="Gene3D" id="1.25.10.10">
    <property type="entry name" value="Leucine-rich Repeat Variant"/>
    <property type="match status" value="1"/>
</dbReference>
<dbReference type="PANTHER" id="PTHR31355">
    <property type="entry name" value="MICROTUBULE-ASSOCIATED PROTEIN TORTIFOLIA1"/>
    <property type="match status" value="1"/>
</dbReference>
<evidence type="ECO:0000256" key="1">
    <source>
        <dbReference type="SAM" id="MobiDB-lite"/>
    </source>
</evidence>
<name>A0A8T3BEA3_DENNO</name>
<dbReference type="InterPro" id="IPR016024">
    <property type="entry name" value="ARM-type_fold"/>
</dbReference>
<dbReference type="PANTHER" id="PTHR31355:SF8">
    <property type="entry name" value="TORTIFOLIA1-LIKE PROTEIN 3"/>
    <property type="match status" value="1"/>
</dbReference>
<dbReference type="GO" id="GO:0008017">
    <property type="term" value="F:microtubule binding"/>
    <property type="evidence" value="ECO:0007669"/>
    <property type="project" value="InterPro"/>
</dbReference>
<protein>
    <recommendedName>
        <fullName evidence="2">TORTIFOLIA1/SINE1-2 N-terminal domain-containing protein</fullName>
    </recommendedName>
</protein>
<dbReference type="GO" id="GO:0005874">
    <property type="term" value="C:microtubule"/>
    <property type="evidence" value="ECO:0007669"/>
    <property type="project" value="InterPro"/>
</dbReference>
<dbReference type="FunFam" id="1.25.10.10:FF:000549">
    <property type="entry name" value="ARM repeat superfamily protein"/>
    <property type="match status" value="1"/>
</dbReference>
<feature type="region of interest" description="Disordered" evidence="1">
    <location>
        <begin position="289"/>
        <end position="364"/>
    </location>
</feature>
<reference evidence="3" key="1">
    <citation type="journal article" date="2022" name="Front. Genet.">
        <title>Chromosome-Scale Assembly of the Dendrobium nobile Genome Provides Insights Into the Molecular Mechanism of the Biosynthesis of the Medicinal Active Ingredient of Dendrobium.</title>
        <authorList>
            <person name="Xu Q."/>
            <person name="Niu S.-C."/>
            <person name="Li K.-L."/>
            <person name="Zheng P.-J."/>
            <person name="Zhang X.-J."/>
            <person name="Jia Y."/>
            <person name="Liu Y."/>
            <person name="Niu Y.-X."/>
            <person name="Yu L.-H."/>
            <person name="Chen D.-F."/>
            <person name="Zhang G.-Q."/>
        </authorList>
    </citation>
    <scope>NUCLEOTIDE SEQUENCE</scope>
    <source>
        <tissue evidence="3">Leaf</tissue>
    </source>
</reference>
<dbReference type="InterPro" id="IPR033337">
    <property type="entry name" value="TORTIFOLIA1/SINE1-2"/>
</dbReference>